<protein>
    <submittedName>
        <fullName evidence="3">Jg3128 protein</fullName>
    </submittedName>
</protein>
<accession>A0A8S4QYH2</accession>
<organism evidence="3 4">
    <name type="scientific">Pararge aegeria aegeria</name>
    <dbReference type="NCBI Taxonomy" id="348720"/>
    <lineage>
        <taxon>Eukaryota</taxon>
        <taxon>Metazoa</taxon>
        <taxon>Ecdysozoa</taxon>
        <taxon>Arthropoda</taxon>
        <taxon>Hexapoda</taxon>
        <taxon>Insecta</taxon>
        <taxon>Pterygota</taxon>
        <taxon>Neoptera</taxon>
        <taxon>Endopterygota</taxon>
        <taxon>Lepidoptera</taxon>
        <taxon>Glossata</taxon>
        <taxon>Ditrysia</taxon>
        <taxon>Papilionoidea</taxon>
        <taxon>Nymphalidae</taxon>
        <taxon>Satyrinae</taxon>
        <taxon>Satyrini</taxon>
        <taxon>Parargina</taxon>
        <taxon>Pararge</taxon>
    </lineage>
</organism>
<comment type="caution">
    <text evidence="3">The sequence shown here is derived from an EMBL/GenBank/DDBJ whole genome shotgun (WGS) entry which is preliminary data.</text>
</comment>
<proteinExistence type="predicted"/>
<dbReference type="AlphaFoldDB" id="A0A8S4QYH2"/>
<evidence type="ECO:0000313" key="4">
    <source>
        <dbReference type="Proteomes" id="UP000838756"/>
    </source>
</evidence>
<dbReference type="InterPro" id="IPR011019">
    <property type="entry name" value="KIND_dom"/>
</dbReference>
<dbReference type="EMBL" id="CAKXAJ010019725">
    <property type="protein sequence ID" value="CAH2218494.1"/>
    <property type="molecule type" value="Genomic_DNA"/>
</dbReference>
<name>A0A8S4QYH2_9NEOP</name>
<evidence type="ECO:0000256" key="1">
    <source>
        <dbReference type="ARBA" id="ARBA00022737"/>
    </source>
</evidence>
<dbReference type="Proteomes" id="UP000838756">
    <property type="component" value="Unassembled WGS sequence"/>
</dbReference>
<keyword evidence="4" id="KW-1185">Reference proteome</keyword>
<reference evidence="3" key="1">
    <citation type="submission" date="2022-03" db="EMBL/GenBank/DDBJ databases">
        <authorList>
            <person name="Lindestad O."/>
        </authorList>
    </citation>
    <scope>NUCLEOTIDE SEQUENCE</scope>
</reference>
<dbReference type="OrthoDB" id="10043757at2759"/>
<sequence length="111" mass="12628">MLASGMTEHFATFINNRRQASVPFSGSDSHADRVQECLLVVNLAIVVYHALDYTHGEDEERLMSPDLENLITEMTANNVAGLRMLAVLIENRRKSWNKAVKWRERGASRKK</sequence>
<evidence type="ECO:0000259" key="2">
    <source>
        <dbReference type="Pfam" id="PF16474"/>
    </source>
</evidence>
<gene>
    <name evidence="3" type="primary">jg3128</name>
    <name evidence="3" type="ORF">PAEG_LOCUS6327</name>
</gene>
<keyword evidence="1" id="KW-0677">Repeat</keyword>
<dbReference type="Gene3D" id="1.10.510.10">
    <property type="entry name" value="Transferase(Phosphotransferase) domain 1"/>
    <property type="match status" value="1"/>
</dbReference>
<dbReference type="Pfam" id="PF16474">
    <property type="entry name" value="KIND"/>
    <property type="match status" value="1"/>
</dbReference>
<feature type="domain" description="KIND" evidence="2">
    <location>
        <begin position="29"/>
        <end position="78"/>
    </location>
</feature>
<evidence type="ECO:0000313" key="3">
    <source>
        <dbReference type="EMBL" id="CAH2218494.1"/>
    </source>
</evidence>